<evidence type="ECO:0008006" key="3">
    <source>
        <dbReference type="Google" id="ProtNLM"/>
    </source>
</evidence>
<feature type="non-terminal residue" evidence="1">
    <location>
        <position position="1"/>
    </location>
</feature>
<dbReference type="KEGG" id="mng:MNEG_13075"/>
<evidence type="ECO:0000313" key="2">
    <source>
        <dbReference type="Proteomes" id="UP000054498"/>
    </source>
</evidence>
<gene>
    <name evidence="1" type="ORF">MNEG_13075</name>
</gene>
<dbReference type="GeneID" id="25730501"/>
<dbReference type="RefSeq" id="XP_013893908.1">
    <property type="nucleotide sequence ID" value="XM_014038454.1"/>
</dbReference>
<reference evidence="1 2" key="1">
    <citation type="journal article" date="2013" name="BMC Genomics">
        <title>Reconstruction of the lipid metabolism for the microalga Monoraphidium neglectum from its genome sequence reveals characteristics suitable for biofuel production.</title>
        <authorList>
            <person name="Bogen C."/>
            <person name="Al-Dilaimi A."/>
            <person name="Albersmeier A."/>
            <person name="Wichmann J."/>
            <person name="Grundmann M."/>
            <person name="Rupp O."/>
            <person name="Lauersen K.J."/>
            <person name="Blifernez-Klassen O."/>
            <person name="Kalinowski J."/>
            <person name="Goesmann A."/>
            <person name="Mussgnug J.H."/>
            <person name="Kruse O."/>
        </authorList>
    </citation>
    <scope>NUCLEOTIDE SEQUENCE [LARGE SCALE GENOMIC DNA]</scope>
    <source>
        <strain evidence="1 2">SAG 48.87</strain>
    </source>
</reference>
<protein>
    <recommendedName>
        <fullName evidence="3">Mediator of RNA polymerase II transcription subunit 30</fullName>
    </recommendedName>
</protein>
<dbReference type="AlphaFoldDB" id="A0A0D2KGA5"/>
<dbReference type="EMBL" id="KK103827">
    <property type="protein sequence ID" value="KIY94888.1"/>
    <property type="molecule type" value="Genomic_DNA"/>
</dbReference>
<dbReference type="Proteomes" id="UP000054498">
    <property type="component" value="Unassembled WGS sequence"/>
</dbReference>
<evidence type="ECO:0000313" key="1">
    <source>
        <dbReference type="EMBL" id="KIY94888.1"/>
    </source>
</evidence>
<keyword evidence="2" id="KW-1185">Reference proteome</keyword>
<accession>A0A0D2KGA5</accession>
<proteinExistence type="predicted"/>
<name>A0A0D2KGA5_9CHLO</name>
<organism evidence="1 2">
    <name type="scientific">Monoraphidium neglectum</name>
    <dbReference type="NCBI Taxonomy" id="145388"/>
    <lineage>
        <taxon>Eukaryota</taxon>
        <taxon>Viridiplantae</taxon>
        <taxon>Chlorophyta</taxon>
        <taxon>core chlorophytes</taxon>
        <taxon>Chlorophyceae</taxon>
        <taxon>CS clade</taxon>
        <taxon>Sphaeropleales</taxon>
        <taxon>Selenastraceae</taxon>
        <taxon>Monoraphidium</taxon>
    </lineage>
</organism>
<sequence>SDESDPEVQQLRARAEELRLRLEDRNALIKAAIDRLRQLLDALCMWDSSRRELQATAG</sequence>